<dbReference type="InParanoid" id="A0A061DFT4"/>
<evidence type="ECO:0000256" key="7">
    <source>
        <dbReference type="SAM" id="Phobius"/>
    </source>
</evidence>
<dbReference type="Gramene" id="EOX90892">
    <property type="protein sequence ID" value="EOX90892"/>
    <property type="gene ID" value="TCM_000235"/>
</dbReference>
<feature type="region of interest" description="Disordered" evidence="6">
    <location>
        <begin position="1"/>
        <end position="65"/>
    </location>
</feature>
<feature type="domain" description="NAC" evidence="8">
    <location>
        <begin position="161"/>
        <end position="310"/>
    </location>
</feature>
<accession>A0A061DFT4</accession>
<keyword evidence="10" id="KW-1185">Reference proteome</keyword>
<reference evidence="9 10" key="1">
    <citation type="journal article" date="2013" name="Genome Biol.">
        <title>The genome sequence of the most widely cultivated cacao type and its use to identify candidate genes regulating pod color.</title>
        <authorList>
            <person name="Motamayor J.C."/>
            <person name="Mockaitis K."/>
            <person name="Schmutz J."/>
            <person name="Haiminen N."/>
            <person name="Iii D.L."/>
            <person name="Cornejo O."/>
            <person name="Findley S.D."/>
            <person name="Zheng P."/>
            <person name="Utro F."/>
            <person name="Royaert S."/>
            <person name="Saski C."/>
            <person name="Jenkins J."/>
            <person name="Podicheti R."/>
            <person name="Zhao M."/>
            <person name="Scheffler B.E."/>
            <person name="Stack J.C."/>
            <person name="Feltus F.A."/>
            <person name="Mustiga G.M."/>
            <person name="Amores F."/>
            <person name="Phillips W."/>
            <person name="Marelli J.P."/>
            <person name="May G.D."/>
            <person name="Shapiro H."/>
            <person name="Ma J."/>
            <person name="Bustamante C.D."/>
            <person name="Schnell R.J."/>
            <person name="Main D."/>
            <person name="Gilbert D."/>
            <person name="Parida L."/>
            <person name="Kuhn D.N."/>
        </authorList>
    </citation>
    <scope>NUCLEOTIDE SEQUENCE [LARGE SCALE GENOMIC DNA]</scope>
    <source>
        <strain evidence="10">cv. Matina 1-6</strain>
    </source>
</reference>
<evidence type="ECO:0000256" key="3">
    <source>
        <dbReference type="ARBA" id="ARBA00023125"/>
    </source>
</evidence>
<evidence type="ECO:0000259" key="8">
    <source>
        <dbReference type="PROSITE" id="PS51005"/>
    </source>
</evidence>
<evidence type="ECO:0000256" key="6">
    <source>
        <dbReference type="SAM" id="MobiDB-lite"/>
    </source>
</evidence>
<keyword evidence="2" id="KW-0805">Transcription regulation</keyword>
<feature type="transmembrane region" description="Helical" evidence="7">
    <location>
        <begin position="115"/>
        <end position="138"/>
    </location>
</feature>
<dbReference type="InterPro" id="IPR003441">
    <property type="entry name" value="NAC-dom"/>
</dbReference>
<evidence type="ECO:0000256" key="5">
    <source>
        <dbReference type="ARBA" id="ARBA00023242"/>
    </source>
</evidence>
<sequence length="492" mass="55887">MTGISLKVTPAENPPSGKSRVLVGGGSPVLGNRGRLGEKRKRKPCERRAESGAGRSDSVDGRSFGGNTWPSHQPCAIERSSPPSPPSNLLPLLYSLHISLSLLSLYSLIPSLLHIFFFFFFFFFSFSFSSFVFFFFIASVSNELTNSPAPTDMMESMESCVPPGFRFHPTDEELVGYYLRKKVASQKIDLDVIRDIDLYRIEPWDLQERCRIGYEEQNEWYFFSHKDKKYPTGTRTNRATMAGFWKATGRDKAVYDKSKLIGMRKTLVFYKGRAPNGQKTDWIMHEYRLETDENGPPQEEGWVVCRAFKKRTNGNGQSKSIEGWDSSYFYDEPSGVSSVVDPIDYISRQPQSFLPQSFLCKQETEADNLNFIHSDQFVELPQLESPSLPLIKRPSSISLISENTSYEEEEQNRMCNTTKKVTDWRALDKFVASQLSQEDRYDGEGVPSFEANNNSDMALLLLQSSGREEGNKLNEFLNSSSDCDIGICIFDK</sequence>
<keyword evidence="3" id="KW-0238">DNA-binding</keyword>
<dbReference type="SUPFAM" id="SSF101941">
    <property type="entry name" value="NAC domain"/>
    <property type="match status" value="1"/>
</dbReference>
<protein>
    <submittedName>
        <fullName evidence="9">Vascular related NAC-domain protein 1 isoform 1</fullName>
    </submittedName>
</protein>
<evidence type="ECO:0000313" key="9">
    <source>
        <dbReference type="EMBL" id="EOX90892.1"/>
    </source>
</evidence>
<keyword evidence="7" id="KW-0812">Transmembrane</keyword>
<dbReference type="GO" id="GO:0005634">
    <property type="term" value="C:nucleus"/>
    <property type="evidence" value="ECO:0007669"/>
    <property type="project" value="UniProtKB-SubCell"/>
</dbReference>
<organism evidence="9 10">
    <name type="scientific">Theobroma cacao</name>
    <name type="common">Cacao</name>
    <name type="synonym">Cocoa</name>
    <dbReference type="NCBI Taxonomy" id="3641"/>
    <lineage>
        <taxon>Eukaryota</taxon>
        <taxon>Viridiplantae</taxon>
        <taxon>Streptophyta</taxon>
        <taxon>Embryophyta</taxon>
        <taxon>Tracheophyta</taxon>
        <taxon>Spermatophyta</taxon>
        <taxon>Magnoliopsida</taxon>
        <taxon>eudicotyledons</taxon>
        <taxon>Gunneridae</taxon>
        <taxon>Pentapetalae</taxon>
        <taxon>rosids</taxon>
        <taxon>malvids</taxon>
        <taxon>Malvales</taxon>
        <taxon>Malvaceae</taxon>
        <taxon>Byttnerioideae</taxon>
        <taxon>Theobroma</taxon>
    </lineage>
</organism>
<dbReference type="EMBL" id="CM001879">
    <property type="protein sequence ID" value="EOX90892.1"/>
    <property type="molecule type" value="Genomic_DNA"/>
</dbReference>
<dbReference type="FunFam" id="2.170.150.80:FF:000003">
    <property type="entry name" value="NAC domain-containing protein"/>
    <property type="match status" value="1"/>
</dbReference>
<dbReference type="PANTHER" id="PTHR31744">
    <property type="entry name" value="PROTEIN CUP-SHAPED COTYLEDON 2-RELATED"/>
    <property type="match status" value="1"/>
</dbReference>
<keyword evidence="7" id="KW-1133">Transmembrane helix</keyword>
<dbReference type="Gene3D" id="2.170.150.80">
    <property type="entry name" value="NAC domain"/>
    <property type="match status" value="1"/>
</dbReference>
<dbReference type="PROSITE" id="PS51005">
    <property type="entry name" value="NAC"/>
    <property type="match status" value="1"/>
</dbReference>
<comment type="subcellular location">
    <subcellularLocation>
        <location evidence="1">Nucleus</location>
    </subcellularLocation>
</comment>
<evidence type="ECO:0000256" key="4">
    <source>
        <dbReference type="ARBA" id="ARBA00023163"/>
    </source>
</evidence>
<evidence type="ECO:0000313" key="10">
    <source>
        <dbReference type="Proteomes" id="UP000026915"/>
    </source>
</evidence>
<dbReference type="Proteomes" id="UP000026915">
    <property type="component" value="Chromosome 1"/>
</dbReference>
<dbReference type="GO" id="GO:0003677">
    <property type="term" value="F:DNA binding"/>
    <property type="evidence" value="ECO:0007669"/>
    <property type="project" value="UniProtKB-KW"/>
</dbReference>
<dbReference type="AlphaFoldDB" id="A0A061DFT4"/>
<name>A0A061DFT4_THECC</name>
<keyword evidence="7" id="KW-0472">Membrane</keyword>
<proteinExistence type="predicted"/>
<dbReference type="PANTHER" id="PTHR31744:SF236">
    <property type="entry name" value="NAC DOMAIN-CONTAINING PROTEIN 105"/>
    <property type="match status" value="1"/>
</dbReference>
<gene>
    <name evidence="9" type="ORF">TCM_000235</name>
</gene>
<dbReference type="STRING" id="3641.A0A061DFT4"/>
<dbReference type="OMA" id="SFLCKQE"/>
<evidence type="ECO:0000256" key="1">
    <source>
        <dbReference type="ARBA" id="ARBA00004123"/>
    </source>
</evidence>
<keyword evidence="4" id="KW-0804">Transcription</keyword>
<dbReference type="FunCoup" id="A0A061DFT4">
    <property type="interactions" value="538"/>
</dbReference>
<keyword evidence="5" id="KW-0539">Nucleus</keyword>
<dbReference type="InterPro" id="IPR036093">
    <property type="entry name" value="NAC_dom_sf"/>
</dbReference>
<dbReference type="Pfam" id="PF02365">
    <property type="entry name" value="NAM"/>
    <property type="match status" value="1"/>
</dbReference>
<dbReference type="GO" id="GO:0006355">
    <property type="term" value="P:regulation of DNA-templated transcription"/>
    <property type="evidence" value="ECO:0007669"/>
    <property type="project" value="InterPro"/>
</dbReference>
<feature type="transmembrane region" description="Helical" evidence="7">
    <location>
        <begin position="89"/>
        <end position="109"/>
    </location>
</feature>
<dbReference type="eggNOG" id="ENOG502QQGU">
    <property type="taxonomic scope" value="Eukaryota"/>
</dbReference>
<evidence type="ECO:0000256" key="2">
    <source>
        <dbReference type="ARBA" id="ARBA00023015"/>
    </source>
</evidence>